<reference evidence="1 2" key="1">
    <citation type="journal article" date="2019" name="Int. J. Syst. Evol. Microbiol.">
        <title>The Global Catalogue of Microorganisms (GCM) 10K type strain sequencing project: providing services to taxonomists for standard genome sequencing and annotation.</title>
        <authorList>
            <consortium name="The Broad Institute Genomics Platform"/>
            <consortium name="The Broad Institute Genome Sequencing Center for Infectious Disease"/>
            <person name="Wu L."/>
            <person name="Ma J."/>
        </authorList>
    </citation>
    <scope>NUCLEOTIDE SEQUENCE [LARGE SCALE GENOMIC DNA]</scope>
    <source>
        <strain evidence="1 2">JCM 15628</strain>
    </source>
</reference>
<dbReference type="SUPFAM" id="SSF51905">
    <property type="entry name" value="FAD/NAD(P)-binding domain"/>
    <property type="match status" value="1"/>
</dbReference>
<dbReference type="Pfam" id="PF13450">
    <property type="entry name" value="NAD_binding_8"/>
    <property type="match status" value="1"/>
</dbReference>
<name>A0ABN2S7B4_9MICO</name>
<evidence type="ECO:0000313" key="2">
    <source>
        <dbReference type="Proteomes" id="UP001500013"/>
    </source>
</evidence>
<dbReference type="PANTHER" id="PTHR10668:SF103">
    <property type="entry name" value="PYRIDINE NUCLEOTIDE-DISULFIDE OXIDOREDUCTASE DOMAIN-CONTAINING PROTEIN 2"/>
    <property type="match status" value="1"/>
</dbReference>
<protein>
    <submittedName>
        <fullName evidence="1">NAD(P)/FAD-dependent oxidoreductase</fullName>
    </submittedName>
</protein>
<dbReference type="InterPro" id="IPR036188">
    <property type="entry name" value="FAD/NAD-bd_sf"/>
</dbReference>
<keyword evidence="2" id="KW-1185">Reference proteome</keyword>
<dbReference type="PANTHER" id="PTHR10668">
    <property type="entry name" value="PHYTOENE DEHYDROGENASE"/>
    <property type="match status" value="1"/>
</dbReference>
<accession>A0ABN2S7B4</accession>
<evidence type="ECO:0000313" key="1">
    <source>
        <dbReference type="EMBL" id="GAA1981631.1"/>
    </source>
</evidence>
<gene>
    <name evidence="1" type="ORF">GCM10009817_23600</name>
</gene>
<comment type="caution">
    <text evidence="1">The sequence shown here is derived from an EMBL/GenBank/DDBJ whole genome shotgun (WGS) entry which is preliminary data.</text>
</comment>
<dbReference type="Gene3D" id="3.50.50.60">
    <property type="entry name" value="FAD/NAD(P)-binding domain"/>
    <property type="match status" value="2"/>
</dbReference>
<proteinExistence type="predicted"/>
<dbReference type="EMBL" id="BAAAPU010000007">
    <property type="protein sequence ID" value="GAA1981631.1"/>
    <property type="molecule type" value="Genomic_DNA"/>
</dbReference>
<sequence>MRYDDIIIGAGHNGLTAAAYLARAGRSVLVLERLDHVGGAAVSARAFAGVDARLSRYSYLVSLLPRQVLTDLDLDLRLIRRRFSSYTPVPSDPARGLLVDNADEAATRAAFRSLTGGDDAYAGWTDFYGRMTAVAGRVFPTVLEPLRSREQVRALSGDEDLFDALTTRPLGELVESVTDDDTLRGIIATDALIGTFASLGESDLRQNVCFLYHLIGGGTGDWDVPVGGMGALTDSLAAAAASAGATVLTGAEVTSVDPSSGEVRWSGGSAGSGSAHGGTLVAGCAPAVLNRLLAAAGAEPVDTEADVEGAQLKVNMLLTRLPRLRDASVDPAAAFAGTFHINEGYAQLEQAYAAARDGRIPELPPCEIYCHTLSDRSILGADLAATDAQTLTLFGLHLPARLFRADNEKATQEALEATLRSLDSVLGEPIESVLARDADGKPCIEVKSPVDLEQSVGLPGGNIFHRSLQWPWAEGDSEVGTWGVETAYGNVLLAGAGARRGGGVSAIPGHNAAAAILG</sequence>
<dbReference type="Proteomes" id="UP001500013">
    <property type="component" value="Unassembled WGS sequence"/>
</dbReference>
<organism evidence="1 2">
    <name type="scientific">Terrabacter lapilli</name>
    <dbReference type="NCBI Taxonomy" id="436231"/>
    <lineage>
        <taxon>Bacteria</taxon>
        <taxon>Bacillati</taxon>
        <taxon>Actinomycetota</taxon>
        <taxon>Actinomycetes</taxon>
        <taxon>Micrococcales</taxon>
        <taxon>Intrasporangiaceae</taxon>
        <taxon>Terrabacter</taxon>
    </lineage>
</organism>
<dbReference type="RefSeq" id="WP_344062364.1">
    <property type="nucleotide sequence ID" value="NZ_BAAAPU010000007.1"/>
</dbReference>